<accession>A0ABC8RXV3</accession>
<name>A0ABC8RXV3_9AQUA</name>
<comment type="caution">
    <text evidence="2">The sequence shown here is derived from an EMBL/GenBank/DDBJ whole genome shotgun (WGS) entry which is preliminary data.</text>
</comment>
<feature type="transmembrane region" description="Helical" evidence="1">
    <location>
        <begin position="7"/>
        <end position="35"/>
    </location>
</feature>
<evidence type="ECO:0000313" key="2">
    <source>
        <dbReference type="EMBL" id="CAK9149764.1"/>
    </source>
</evidence>
<keyword evidence="1" id="KW-0812">Transmembrane</keyword>
<dbReference type="PANTHER" id="PTHR12460">
    <property type="entry name" value="CYCLIN-DEPENDENT KINASE INHIBITOR-RELATED PROTEIN"/>
    <property type="match status" value="1"/>
</dbReference>
<keyword evidence="3" id="KW-1185">Reference proteome</keyword>
<gene>
    <name evidence="2" type="ORF">ILEXP_LOCUS17833</name>
</gene>
<sequence>MYLLGVFFLYTAFILHLLIFDLSNFRILLFFLFGFQNFQCISTYPFLGWDWGGKIGQVDIWEERKVFGSRGQNLKDEMLGKNPPPLLVSNGKNSNPIKIVKRDAHSLRIKLAVGAIPERIVTAFHLVHDANVNEEAALDKCKDAVRRAGEMDKDVDNMSAQGMCCTCIL</sequence>
<reference evidence="2 3" key="1">
    <citation type="submission" date="2024-02" db="EMBL/GenBank/DDBJ databases">
        <authorList>
            <person name="Vignale AGUSTIN F."/>
            <person name="Sosa J E."/>
            <person name="Modenutti C."/>
        </authorList>
    </citation>
    <scope>NUCLEOTIDE SEQUENCE [LARGE SCALE GENOMIC DNA]</scope>
</reference>
<dbReference type="AlphaFoldDB" id="A0ABC8RXV3"/>
<keyword evidence="1" id="KW-0472">Membrane</keyword>
<dbReference type="Proteomes" id="UP001642360">
    <property type="component" value="Unassembled WGS sequence"/>
</dbReference>
<organism evidence="2 3">
    <name type="scientific">Ilex paraguariensis</name>
    <name type="common">yerba mate</name>
    <dbReference type="NCBI Taxonomy" id="185542"/>
    <lineage>
        <taxon>Eukaryota</taxon>
        <taxon>Viridiplantae</taxon>
        <taxon>Streptophyta</taxon>
        <taxon>Embryophyta</taxon>
        <taxon>Tracheophyta</taxon>
        <taxon>Spermatophyta</taxon>
        <taxon>Magnoliopsida</taxon>
        <taxon>eudicotyledons</taxon>
        <taxon>Gunneridae</taxon>
        <taxon>Pentapetalae</taxon>
        <taxon>asterids</taxon>
        <taxon>campanulids</taxon>
        <taxon>Aquifoliales</taxon>
        <taxon>Aquifoliaceae</taxon>
        <taxon>Ilex</taxon>
    </lineage>
</organism>
<keyword evidence="1" id="KW-1133">Transmembrane helix</keyword>
<evidence type="ECO:0000256" key="1">
    <source>
        <dbReference type="SAM" id="Phobius"/>
    </source>
</evidence>
<dbReference type="EMBL" id="CAUOFW020001936">
    <property type="protein sequence ID" value="CAK9149764.1"/>
    <property type="molecule type" value="Genomic_DNA"/>
</dbReference>
<dbReference type="PANTHER" id="PTHR12460:SF0">
    <property type="entry name" value="CID DOMAIN-CONTAINING PROTEIN-RELATED"/>
    <property type="match status" value="1"/>
</dbReference>
<protein>
    <submittedName>
        <fullName evidence="2">Uncharacterized protein</fullName>
    </submittedName>
</protein>
<evidence type="ECO:0000313" key="3">
    <source>
        <dbReference type="Proteomes" id="UP001642360"/>
    </source>
</evidence>
<proteinExistence type="predicted"/>